<dbReference type="eggNOG" id="COG0612">
    <property type="taxonomic scope" value="Bacteria"/>
</dbReference>
<feature type="region of interest" description="Disordered" evidence="4">
    <location>
        <begin position="456"/>
        <end position="476"/>
    </location>
</feature>
<comment type="cofactor">
    <cofactor evidence="1">
        <name>Zn(2+)</name>
        <dbReference type="ChEBI" id="CHEBI:29105"/>
    </cofactor>
</comment>
<dbReference type="Pfam" id="PF00675">
    <property type="entry name" value="Peptidase_M16"/>
    <property type="match status" value="1"/>
</dbReference>
<dbReference type="InterPro" id="IPR007863">
    <property type="entry name" value="Peptidase_M16_C"/>
</dbReference>
<evidence type="ECO:0000256" key="2">
    <source>
        <dbReference type="ARBA" id="ARBA00007261"/>
    </source>
</evidence>
<feature type="domain" description="Peptidase M16 C-terminal" evidence="6">
    <location>
        <begin position="207"/>
        <end position="388"/>
    </location>
</feature>
<dbReference type="PANTHER" id="PTHR11851:SF49">
    <property type="entry name" value="MITOCHONDRIAL-PROCESSING PEPTIDASE SUBUNIT ALPHA"/>
    <property type="match status" value="1"/>
</dbReference>
<proteinExistence type="inferred from homology"/>
<evidence type="ECO:0000313" key="8">
    <source>
        <dbReference type="Proteomes" id="UP000001441"/>
    </source>
</evidence>
<evidence type="ECO:0000256" key="3">
    <source>
        <dbReference type="RuleBase" id="RU004447"/>
    </source>
</evidence>
<dbReference type="InterPro" id="IPR011249">
    <property type="entry name" value="Metalloenz_LuxS/M16"/>
</dbReference>
<dbReference type="InterPro" id="IPR001431">
    <property type="entry name" value="Pept_M16_Zn_BS"/>
</dbReference>
<dbReference type="Pfam" id="PF05193">
    <property type="entry name" value="Peptidase_M16_C"/>
    <property type="match status" value="1"/>
</dbReference>
<accession>D3RQV9</accession>
<keyword evidence="8" id="KW-1185">Reference proteome</keyword>
<comment type="similarity">
    <text evidence="2 3">Belongs to the peptidase M16 family.</text>
</comment>
<evidence type="ECO:0000256" key="1">
    <source>
        <dbReference type="ARBA" id="ARBA00001947"/>
    </source>
</evidence>
<dbReference type="GO" id="GO:0006508">
    <property type="term" value="P:proteolysis"/>
    <property type="evidence" value="ECO:0007669"/>
    <property type="project" value="InterPro"/>
</dbReference>
<sequence>MRIQFKSAKGSSLLMLRRSIVPRLLLSILLLPSLATLAATEVHERRLDNGLKILVKPDHRAPILTSQVWYRIGSSYEYGGITGVSHLLEHMMFQGTERLAPGEFSRIVAENGGEENAFTGRDYTAYYQNLASDRLEVSFELEAERMRHLKLSEQEFLKELEVVKEERRMRTDDDPQSLTYERFSATAYDASPYRNPVIGWPGDLEQLSLEDVRDWYRLWYAPNNAILVVAGDVDPELVFTLAEKHFGPLAAETIRPPKTRAEPEQLGEKRLRVQAPAKESYVLMGYKTPSLADADEPWEPYALEMLSSILDGGDSARLSRELVRGARIAASAGAGYRAFERLPGLFLFEGVPAKGQTAETLEAALRDQITRVQSEPVDPSELERVRNQVIAAKVFERDSLFYQAMQIGLLETIGLDWRLADTYVDRLAEVTPEQIQAVARKYLTPERLTVAILDPQPMETTQAAATPQQGGQTHVR</sequence>
<dbReference type="AlphaFoldDB" id="D3RQV9"/>
<dbReference type="InterPro" id="IPR011765">
    <property type="entry name" value="Pept_M16_N"/>
</dbReference>
<reference evidence="7 8" key="1">
    <citation type="journal article" date="2011" name="Stand. Genomic Sci.">
        <title>Complete genome sequence of Allochromatium vinosum DSM 180(T).</title>
        <authorList>
            <person name="Weissgerber T."/>
            <person name="Zigann R."/>
            <person name="Bruce D."/>
            <person name="Chang Y.J."/>
            <person name="Detter J.C."/>
            <person name="Han C."/>
            <person name="Hauser L."/>
            <person name="Jeffries C.D."/>
            <person name="Land M."/>
            <person name="Munk A.C."/>
            <person name="Tapia R."/>
            <person name="Dahl C."/>
        </authorList>
    </citation>
    <scope>NUCLEOTIDE SEQUENCE [LARGE SCALE GENOMIC DNA]</scope>
    <source>
        <strain evidence="8">ATCC 17899 / DSM 180 / NBRC 103801 / NCIMB 10441 / D</strain>
    </source>
</reference>
<evidence type="ECO:0000256" key="4">
    <source>
        <dbReference type="SAM" id="MobiDB-lite"/>
    </source>
</evidence>
<evidence type="ECO:0000313" key="7">
    <source>
        <dbReference type="EMBL" id="ADC63793.1"/>
    </source>
</evidence>
<dbReference type="Proteomes" id="UP000001441">
    <property type="component" value="Chromosome"/>
</dbReference>
<dbReference type="PROSITE" id="PS00143">
    <property type="entry name" value="INSULINASE"/>
    <property type="match status" value="1"/>
</dbReference>
<evidence type="ECO:0000259" key="5">
    <source>
        <dbReference type="Pfam" id="PF00675"/>
    </source>
</evidence>
<organism evidence="7 8">
    <name type="scientific">Allochromatium vinosum (strain ATCC 17899 / DSM 180 / NBRC 103801 / NCIMB 10441 / D)</name>
    <name type="common">Chromatium vinosum</name>
    <dbReference type="NCBI Taxonomy" id="572477"/>
    <lineage>
        <taxon>Bacteria</taxon>
        <taxon>Pseudomonadati</taxon>
        <taxon>Pseudomonadota</taxon>
        <taxon>Gammaproteobacteria</taxon>
        <taxon>Chromatiales</taxon>
        <taxon>Chromatiaceae</taxon>
        <taxon>Allochromatium</taxon>
    </lineage>
</organism>
<dbReference type="Gene3D" id="3.30.830.10">
    <property type="entry name" value="Metalloenzyme, LuxS/M16 peptidase-like"/>
    <property type="match status" value="2"/>
</dbReference>
<name>D3RQV9_ALLVD</name>
<protein>
    <submittedName>
        <fullName evidence="7">Peptidase M16 domain protein</fullName>
    </submittedName>
</protein>
<dbReference type="InterPro" id="IPR050361">
    <property type="entry name" value="MPP/UQCRC_Complex"/>
</dbReference>
<dbReference type="GO" id="GO:0046872">
    <property type="term" value="F:metal ion binding"/>
    <property type="evidence" value="ECO:0007669"/>
    <property type="project" value="InterPro"/>
</dbReference>
<feature type="compositionally biased region" description="Low complexity" evidence="4">
    <location>
        <begin position="460"/>
        <end position="476"/>
    </location>
</feature>
<dbReference type="GO" id="GO:0004222">
    <property type="term" value="F:metalloendopeptidase activity"/>
    <property type="evidence" value="ECO:0007669"/>
    <property type="project" value="InterPro"/>
</dbReference>
<dbReference type="SUPFAM" id="SSF63411">
    <property type="entry name" value="LuxS/MPP-like metallohydrolase"/>
    <property type="match status" value="2"/>
</dbReference>
<evidence type="ECO:0000259" key="6">
    <source>
        <dbReference type="Pfam" id="PF05193"/>
    </source>
</evidence>
<dbReference type="MEROPS" id="M16.019"/>
<dbReference type="HOGENOM" id="CLU_009902_1_0_6"/>
<dbReference type="PANTHER" id="PTHR11851">
    <property type="entry name" value="METALLOPROTEASE"/>
    <property type="match status" value="1"/>
</dbReference>
<dbReference type="EMBL" id="CP001896">
    <property type="protein sequence ID" value="ADC63793.1"/>
    <property type="molecule type" value="Genomic_DNA"/>
</dbReference>
<dbReference type="KEGG" id="alv:Alvin_2888"/>
<gene>
    <name evidence="7" type="ordered locus">Alvin_2888</name>
</gene>
<feature type="domain" description="Peptidase M16 N-terminal" evidence="5">
    <location>
        <begin position="53"/>
        <end position="198"/>
    </location>
</feature>
<dbReference type="STRING" id="572477.Alvin_2888"/>